<dbReference type="RefSeq" id="WP_321563216.1">
    <property type="nucleotide sequence ID" value="NZ_CP139558.1"/>
</dbReference>
<dbReference type="Pfam" id="PF04773">
    <property type="entry name" value="FecR"/>
    <property type="match status" value="1"/>
</dbReference>
<name>A0ABZ0TSG5_9SPHI</name>
<keyword evidence="1" id="KW-0812">Transmembrane</keyword>
<keyword evidence="5" id="KW-1185">Reference proteome</keyword>
<dbReference type="Gene3D" id="2.60.120.1440">
    <property type="match status" value="1"/>
</dbReference>
<dbReference type="PIRSF" id="PIRSF018266">
    <property type="entry name" value="FecR"/>
    <property type="match status" value="1"/>
</dbReference>
<evidence type="ECO:0000313" key="5">
    <source>
        <dbReference type="Proteomes" id="UP001324380"/>
    </source>
</evidence>
<dbReference type="EMBL" id="CP139558">
    <property type="protein sequence ID" value="WPU94090.1"/>
    <property type="molecule type" value="Genomic_DNA"/>
</dbReference>
<feature type="transmembrane region" description="Helical" evidence="1">
    <location>
        <begin position="90"/>
        <end position="109"/>
    </location>
</feature>
<dbReference type="InterPro" id="IPR032508">
    <property type="entry name" value="FecR_C"/>
</dbReference>
<feature type="domain" description="FecR protein" evidence="2">
    <location>
        <begin position="120"/>
        <end position="216"/>
    </location>
</feature>
<organism evidence="4 5">
    <name type="scientific">Mucilaginibacter sabulilitoris</name>
    <dbReference type="NCBI Taxonomy" id="1173583"/>
    <lineage>
        <taxon>Bacteria</taxon>
        <taxon>Pseudomonadati</taxon>
        <taxon>Bacteroidota</taxon>
        <taxon>Sphingobacteriia</taxon>
        <taxon>Sphingobacteriales</taxon>
        <taxon>Sphingobacteriaceae</taxon>
        <taxon>Mucilaginibacter</taxon>
    </lineage>
</organism>
<sequence>MPHNRILQLLARKVAGEATADELSELQNLLEQHPDNVYIEEILTQLWAKQAVDDTEQELEYLKHKLKYTADFEAEEETVTRNLYPKIKHYLAIAAICLLTIAGVVYYRVFTANTPVALTEISAGKGVRKKIILPDGTQVWLNSNSRLTFNNNLSTAPNRMVTLTGEAYFDVVKNKHRPFIIQTNKVSIKVLGTAFNVKAYPTDSITETSLIRGSIELTLADNQHQKILLKAGEKLLLADKNTASKGAPLPAAITEKQKLSIENIKPVEIESQQYIEETSWITDKLIFKNESFSQLAPRLERWYNVKIHINNIAVNDFHFTGVFQNETIEQALKAMQLIRPFKFKISNDEININ</sequence>
<proteinExistence type="predicted"/>
<feature type="domain" description="Protein FecR C-terminal" evidence="3">
    <location>
        <begin position="284"/>
        <end position="352"/>
    </location>
</feature>
<dbReference type="InterPro" id="IPR006860">
    <property type="entry name" value="FecR"/>
</dbReference>
<dbReference type="Gene3D" id="3.55.50.30">
    <property type="match status" value="1"/>
</dbReference>
<evidence type="ECO:0000259" key="2">
    <source>
        <dbReference type="Pfam" id="PF04773"/>
    </source>
</evidence>
<dbReference type="InterPro" id="IPR012373">
    <property type="entry name" value="Ferrdict_sens_TM"/>
</dbReference>
<gene>
    <name evidence="4" type="ORF">SNE25_00945</name>
</gene>
<accession>A0ABZ0TSG5</accession>
<evidence type="ECO:0000259" key="3">
    <source>
        <dbReference type="Pfam" id="PF16344"/>
    </source>
</evidence>
<protein>
    <submittedName>
        <fullName evidence="4">DUF4974 domain-containing protein</fullName>
    </submittedName>
</protein>
<keyword evidence="1" id="KW-1133">Transmembrane helix</keyword>
<dbReference type="Pfam" id="PF16344">
    <property type="entry name" value="FecR_C"/>
    <property type="match status" value="1"/>
</dbReference>
<evidence type="ECO:0000256" key="1">
    <source>
        <dbReference type="SAM" id="Phobius"/>
    </source>
</evidence>
<dbReference type="Proteomes" id="UP001324380">
    <property type="component" value="Chromosome"/>
</dbReference>
<reference evidence="4 5" key="1">
    <citation type="submission" date="2023-11" db="EMBL/GenBank/DDBJ databases">
        <title>Analysis of the Genomes of Mucilaginibacter gossypii cycad 4 and M. sabulilitoris SNA2: microbes with the potential for plant growth promotion.</title>
        <authorList>
            <person name="Hirsch A.M."/>
            <person name="Humm E."/>
            <person name="Rubbi M."/>
            <person name="Del Vecchio G."/>
            <person name="Ha S.M."/>
            <person name="Pellegrini M."/>
            <person name="Gunsalus R.P."/>
        </authorList>
    </citation>
    <scope>NUCLEOTIDE SEQUENCE [LARGE SCALE GENOMIC DNA]</scope>
    <source>
        <strain evidence="4 5">SNA2</strain>
    </source>
</reference>
<evidence type="ECO:0000313" key="4">
    <source>
        <dbReference type="EMBL" id="WPU94090.1"/>
    </source>
</evidence>
<keyword evidence="1" id="KW-0472">Membrane</keyword>
<dbReference type="PANTHER" id="PTHR30273">
    <property type="entry name" value="PERIPLASMIC SIGNAL SENSOR AND SIGMA FACTOR ACTIVATOR FECR-RELATED"/>
    <property type="match status" value="1"/>
</dbReference>
<dbReference type="PANTHER" id="PTHR30273:SF2">
    <property type="entry name" value="PROTEIN FECR"/>
    <property type="match status" value="1"/>
</dbReference>